<evidence type="ECO:0000313" key="2">
    <source>
        <dbReference type="EMBL" id="KAA6360518.1"/>
    </source>
</evidence>
<feature type="region of interest" description="Disordered" evidence="1">
    <location>
        <begin position="224"/>
        <end position="249"/>
    </location>
</feature>
<evidence type="ECO:0000256" key="1">
    <source>
        <dbReference type="SAM" id="MobiDB-lite"/>
    </source>
</evidence>
<protein>
    <submittedName>
        <fullName evidence="2">Uncharacterized protein</fullName>
    </submittedName>
</protein>
<reference evidence="2 3" key="1">
    <citation type="submission" date="2019-03" db="EMBL/GenBank/DDBJ databases">
        <title>Single cell metagenomics reveals metabolic interactions within the superorganism composed of flagellate Streblomastix strix and complex community of Bacteroidetes bacteria on its surface.</title>
        <authorList>
            <person name="Treitli S.C."/>
            <person name="Kolisko M."/>
            <person name="Husnik F."/>
            <person name="Keeling P."/>
            <person name="Hampl V."/>
        </authorList>
    </citation>
    <scope>NUCLEOTIDE SEQUENCE [LARGE SCALE GENOMIC DNA]</scope>
    <source>
        <strain evidence="2">ST1C</strain>
    </source>
</reference>
<comment type="caution">
    <text evidence="2">The sequence shown here is derived from an EMBL/GenBank/DDBJ whole genome shotgun (WGS) entry which is preliminary data.</text>
</comment>
<proteinExistence type="predicted"/>
<organism evidence="2 3">
    <name type="scientific">Streblomastix strix</name>
    <dbReference type="NCBI Taxonomy" id="222440"/>
    <lineage>
        <taxon>Eukaryota</taxon>
        <taxon>Metamonada</taxon>
        <taxon>Preaxostyla</taxon>
        <taxon>Oxymonadida</taxon>
        <taxon>Streblomastigidae</taxon>
        <taxon>Streblomastix</taxon>
    </lineage>
</organism>
<evidence type="ECO:0000313" key="3">
    <source>
        <dbReference type="Proteomes" id="UP000324800"/>
    </source>
</evidence>
<dbReference type="EMBL" id="SNRW01026830">
    <property type="protein sequence ID" value="KAA6360518.1"/>
    <property type="molecule type" value="Genomic_DNA"/>
</dbReference>
<gene>
    <name evidence="2" type="ORF">EZS28_043955</name>
</gene>
<feature type="compositionally biased region" description="Polar residues" evidence="1">
    <location>
        <begin position="227"/>
        <end position="237"/>
    </location>
</feature>
<dbReference type="AlphaFoldDB" id="A0A5J4TQH6"/>
<name>A0A5J4TQH6_9EUKA</name>
<accession>A0A5J4TQH6</accession>
<sequence length="249" mass="28403">MVTAMVHEAIMGMHISDISFKTTNISYEQNGEVGRREIQSLSQLLVTLVLQSDEVLDSKRSPIDKIWMSERILALYNFRIIKGILANLWEQQHEQLIIGILSQIIHKIGEAERKHFARLRNENGTNANYFRLGANIINSHLNSYPAQHLLGAHIIAKCDATNMDAMRITKLLFGIHQLGKRRVKTKKYHQPASTTIWKQIIRPIHNLNENLIQEQNYEIQIARAQPQDGSSNDSHPTNAGPRGQPPPRQ</sequence>
<dbReference type="Proteomes" id="UP000324800">
    <property type="component" value="Unassembled WGS sequence"/>
</dbReference>